<dbReference type="OMA" id="SECKTSM"/>
<dbReference type="Pfam" id="PF07004">
    <property type="entry name" value="SHIPPO-rpt"/>
    <property type="match status" value="2"/>
</dbReference>
<dbReference type="AlphaFoldDB" id="Q24GI9"/>
<proteinExistence type="predicted"/>
<dbReference type="HOGENOM" id="CLU_368241_0_0_1"/>
<dbReference type="OrthoDB" id="296148at2759"/>
<accession>Q24GI9</accession>
<feature type="region of interest" description="Disordered" evidence="2">
    <location>
        <begin position="736"/>
        <end position="757"/>
    </location>
</feature>
<dbReference type="GeneID" id="7845500"/>
<evidence type="ECO:0000313" key="3">
    <source>
        <dbReference type="EMBL" id="EAS06882.1"/>
    </source>
</evidence>
<dbReference type="eggNOG" id="ENOG502SK0N">
    <property type="taxonomic scope" value="Eukaryota"/>
</dbReference>
<feature type="coiled-coil region" evidence="1">
    <location>
        <begin position="2"/>
        <end position="33"/>
    </location>
</feature>
<keyword evidence="1" id="KW-0175">Coiled coil</keyword>
<evidence type="ECO:0000256" key="2">
    <source>
        <dbReference type="SAM" id="MobiDB-lite"/>
    </source>
</evidence>
<sequence>MLQDLLAELKKEVAESKQEMKQLKSTVSSMKKVYQSEDKSIKFKDQSINDKMVAKSQPKFGFSKAERFKKNTNNNLGSSAAPPDILTAAADITSTLPHQKKAQNIVFPLSKRFSDQKKDDFRDIFYDVKFDQVKPKSQGIVINPPASKNKHSSSQYMNASTVSQDSRFSDLETQASLSQFIGPGAYNPNYSCVEPKKSVPIPRSKRFEQPKKTSIDFLNPNYDAIKRKAPGVSIKNKIPRNAKQEAKDNERRAFELEAAMIQRMGKVDNDRYLRANPGGVIIKKSIRDVTAAPKGSRQKIAAVFKFLDQLREIRERGPAAYEVQQPEPAPTMVVYRKSSYSPLRKDPKEDIPGPDYYYCKDDMIKDAKPAWTFAKELKEKPLSLEDQDNRNYEINENQIKKNPISAIILKEHKPKFIGEEGQLELERGPGAYYPQYNQTEKRNDIGVVKIPEINDNNARENNMDYLYQNENFDNDLIFPSVDPIKPNNKKGFKYYEPTDHKPDNPPDKELFKEEWQFYDYDLNKIRENMTKGGDFSNKMQKDIFAEHEEFMRIMREYYDKQNKIPHLGEYEVDYRQVDRHIPGIDIEKLPEKDTGPIVKPEGDVDGDNLILNNVERPTKKLPDIKFDKMIGRPEKDEDNINYEEEIKLDVNIAPIKPKVPVLVNMKKQKERDEVFGAEKPEEEKIDLDIKYTQQDKKIKGYVDIGKIQTREEDPNYNPKVKDAEVYIEPQVTQVKPQKKAGVNMGKGAKRFPTSKNS</sequence>
<evidence type="ECO:0000313" key="4">
    <source>
        <dbReference type="Proteomes" id="UP000009168"/>
    </source>
</evidence>
<dbReference type="InterPro" id="IPR010736">
    <property type="entry name" value="SHIPPO-rpt"/>
</dbReference>
<dbReference type="EMBL" id="GG662257">
    <property type="protein sequence ID" value="EAS06882.1"/>
    <property type="molecule type" value="Genomic_DNA"/>
</dbReference>
<gene>
    <name evidence="3" type="ORF">TTHERM_00726010</name>
</gene>
<dbReference type="RefSeq" id="XP_001027124.1">
    <property type="nucleotide sequence ID" value="XM_001027124.1"/>
</dbReference>
<reference evidence="4" key="1">
    <citation type="journal article" date="2006" name="PLoS Biol.">
        <title>Macronuclear genome sequence of the ciliate Tetrahymena thermophila, a model eukaryote.</title>
        <authorList>
            <person name="Eisen J.A."/>
            <person name="Coyne R.S."/>
            <person name="Wu M."/>
            <person name="Wu D."/>
            <person name="Thiagarajan M."/>
            <person name="Wortman J.R."/>
            <person name="Badger J.H."/>
            <person name="Ren Q."/>
            <person name="Amedeo P."/>
            <person name="Jones K.M."/>
            <person name="Tallon L.J."/>
            <person name="Delcher A.L."/>
            <person name="Salzberg S.L."/>
            <person name="Silva J.C."/>
            <person name="Haas B.J."/>
            <person name="Majoros W.H."/>
            <person name="Farzad M."/>
            <person name="Carlton J.M."/>
            <person name="Smith R.K. Jr."/>
            <person name="Garg J."/>
            <person name="Pearlman R.E."/>
            <person name="Karrer K.M."/>
            <person name="Sun L."/>
            <person name="Manning G."/>
            <person name="Elde N.C."/>
            <person name="Turkewitz A.P."/>
            <person name="Asai D.J."/>
            <person name="Wilkes D.E."/>
            <person name="Wang Y."/>
            <person name="Cai H."/>
            <person name="Collins K."/>
            <person name="Stewart B.A."/>
            <person name="Lee S.R."/>
            <person name="Wilamowska K."/>
            <person name="Weinberg Z."/>
            <person name="Ruzzo W.L."/>
            <person name="Wloga D."/>
            <person name="Gaertig J."/>
            <person name="Frankel J."/>
            <person name="Tsao C.-C."/>
            <person name="Gorovsky M.A."/>
            <person name="Keeling P.J."/>
            <person name="Waller R.F."/>
            <person name="Patron N.J."/>
            <person name="Cherry J.M."/>
            <person name="Stover N.A."/>
            <person name="Krieger C.J."/>
            <person name="del Toro C."/>
            <person name="Ryder H.F."/>
            <person name="Williamson S.C."/>
            <person name="Barbeau R.A."/>
            <person name="Hamilton E.P."/>
            <person name="Orias E."/>
        </authorList>
    </citation>
    <scope>NUCLEOTIDE SEQUENCE [LARGE SCALE GENOMIC DNA]</scope>
    <source>
        <strain evidence="4">SB210</strain>
    </source>
</reference>
<organism evidence="3 4">
    <name type="scientific">Tetrahymena thermophila (strain SB210)</name>
    <dbReference type="NCBI Taxonomy" id="312017"/>
    <lineage>
        <taxon>Eukaryota</taxon>
        <taxon>Sar</taxon>
        <taxon>Alveolata</taxon>
        <taxon>Ciliophora</taxon>
        <taxon>Intramacronucleata</taxon>
        <taxon>Oligohymenophorea</taxon>
        <taxon>Hymenostomatida</taxon>
        <taxon>Tetrahymenina</taxon>
        <taxon>Tetrahymenidae</taxon>
        <taxon>Tetrahymena</taxon>
    </lineage>
</organism>
<keyword evidence="4" id="KW-1185">Reference proteome</keyword>
<evidence type="ECO:0000256" key="1">
    <source>
        <dbReference type="SAM" id="Coils"/>
    </source>
</evidence>
<name>Q24GI9_TETTS</name>
<feature type="compositionally biased region" description="Polar residues" evidence="2">
    <location>
        <begin position="152"/>
        <end position="163"/>
    </location>
</feature>
<dbReference type="Proteomes" id="UP000009168">
    <property type="component" value="Unassembled WGS sequence"/>
</dbReference>
<feature type="region of interest" description="Disordered" evidence="2">
    <location>
        <begin position="139"/>
        <end position="163"/>
    </location>
</feature>
<dbReference type="KEGG" id="tet:TTHERM_00726010"/>
<protein>
    <submittedName>
        <fullName evidence="3">Uncharacterized protein</fullName>
    </submittedName>
</protein>
<dbReference type="InParanoid" id="Q24GI9"/>